<dbReference type="Pfam" id="PF07647">
    <property type="entry name" value="SAM_2"/>
    <property type="match status" value="1"/>
</dbReference>
<dbReference type="InterPro" id="IPR013761">
    <property type="entry name" value="SAM/pointed_sf"/>
</dbReference>
<reference evidence="5 6" key="1">
    <citation type="journal article" date="2022" name="Nat. Ecol. Evol.">
        <title>A masculinizing supergene underlies an exaggerated male reproductive morph in a spider.</title>
        <authorList>
            <person name="Hendrickx F."/>
            <person name="De Corte Z."/>
            <person name="Sonet G."/>
            <person name="Van Belleghem S.M."/>
            <person name="Kostlbacher S."/>
            <person name="Vangestel C."/>
        </authorList>
    </citation>
    <scope>NUCLEOTIDE SEQUENCE [LARGE SCALE GENOMIC DNA]</scope>
    <source>
        <strain evidence="5">W744_W776</strain>
    </source>
</reference>
<dbReference type="InterPro" id="IPR057825">
    <property type="entry name" value="WWE_SEC23-DDH2"/>
</dbReference>
<dbReference type="PANTHER" id="PTHR23509">
    <property type="entry name" value="PA-PL1 PHOSPHOLIPASE FAMILY"/>
    <property type="match status" value="1"/>
</dbReference>
<dbReference type="Pfam" id="PF23464">
    <property type="entry name" value="WWE_3"/>
    <property type="match status" value="1"/>
</dbReference>
<comment type="caution">
    <text evidence="5">The sequence shown here is derived from an EMBL/GenBank/DDBJ whole genome shotgun (WGS) entry which is preliminary data.</text>
</comment>
<dbReference type="Pfam" id="PF02825">
    <property type="entry name" value="WWE"/>
    <property type="match status" value="1"/>
</dbReference>
<evidence type="ECO:0008006" key="7">
    <source>
        <dbReference type="Google" id="ProtNLM"/>
    </source>
</evidence>
<evidence type="ECO:0000313" key="5">
    <source>
        <dbReference type="EMBL" id="KAG8198312.1"/>
    </source>
</evidence>
<dbReference type="PROSITE" id="PS50105">
    <property type="entry name" value="SAM_DOMAIN"/>
    <property type="match status" value="1"/>
</dbReference>
<protein>
    <recommendedName>
        <fullName evidence="7">SEC23-interacting protein</fullName>
    </recommendedName>
</protein>
<feature type="domain" description="SAM" evidence="3">
    <location>
        <begin position="549"/>
        <end position="602"/>
    </location>
</feature>
<dbReference type="InterPro" id="IPR004177">
    <property type="entry name" value="DDHD_dom"/>
</dbReference>
<dbReference type="InterPro" id="IPR001660">
    <property type="entry name" value="SAM"/>
</dbReference>
<dbReference type="GO" id="GO:0046872">
    <property type="term" value="F:metal ion binding"/>
    <property type="evidence" value="ECO:0007669"/>
    <property type="project" value="InterPro"/>
</dbReference>
<gene>
    <name evidence="5" type="ORF">JTE90_021563</name>
</gene>
<dbReference type="AlphaFoldDB" id="A0AAV6VNA6"/>
<evidence type="ECO:0000259" key="3">
    <source>
        <dbReference type="PROSITE" id="PS50105"/>
    </source>
</evidence>
<evidence type="ECO:0000256" key="1">
    <source>
        <dbReference type="ARBA" id="ARBA00038464"/>
    </source>
</evidence>
<dbReference type="GO" id="GO:0030134">
    <property type="term" value="C:COPII-coated ER to Golgi transport vesicle"/>
    <property type="evidence" value="ECO:0007669"/>
    <property type="project" value="TreeGrafter"/>
</dbReference>
<dbReference type="SUPFAM" id="SSF47769">
    <property type="entry name" value="SAM/Pointed domain"/>
    <property type="match status" value="1"/>
</dbReference>
<feature type="region of interest" description="Disordered" evidence="2">
    <location>
        <begin position="44"/>
        <end position="68"/>
    </location>
</feature>
<feature type="region of interest" description="Disordered" evidence="2">
    <location>
        <begin position="135"/>
        <end position="165"/>
    </location>
</feature>
<dbReference type="PANTHER" id="PTHR23509:SF10">
    <property type="entry name" value="LD21067P"/>
    <property type="match status" value="1"/>
</dbReference>
<evidence type="ECO:0000256" key="2">
    <source>
        <dbReference type="SAM" id="MobiDB-lite"/>
    </source>
</evidence>
<dbReference type="InterPro" id="IPR058055">
    <property type="entry name" value="PA-PLA1"/>
</dbReference>
<sequence length="1011" mass="113940">MERNDKTAPFSESSILLQAPNPMLSLTCDNPLLMPVAVVPNEDIKTSSSSHNLSTNVVDTSKPKSTPAPLTQLEKATLAPLSQLEQPLLVRKPPVVPPPSVPPTNSSAFHATGNAFEPLQNIMPPPIYNPVQERRSSETYHDALKKSNGPGDESTFPPGLSAPTHFDVPRSYTEPRFLESPGSNIPRLFPDERTASVPSSPSDYNSCGFMSFPIIKPHWLFKDTVENKEVWYGFSEIDNHYLEDAFQKGSQNIVPTDGGRYDVFIDDKVKRSVYFDAKDLEVRRCTWFFQVNSSSRYIPYAEEIATSLEKQYYHCFTSRQWQRRFNLPGIGSFSFENPEVMFQFRDDLEVWPTLPDSKASPITVKRGLPDGFEILPSEHTNINHLVFIVQGIGSFCDLRFRTVSQCVDGFRDIANKLIASHFKQGVEQGKVGRIEFLPVAWHSKLHTSDIGLDRKMKKITLPSIPKLRHFTNDTLLDILLYSTPTYCQSIIDTVAYELNQMYKLFLERNPTFNGKVFVSGHSLGSLILFDILANQQKSTPECKSKDVSQSFEDVISLLKHLNLEDYLEAFSEQELNIESLKQLSIDDLMNKGISDESCRKLLNYFHPKREEPENAELSIDLTYNNEPSTSVLPDEIVNQNDVIFPYGTPNNGMSLIDYPSLKFSPAGFFALGSPIAMFLSVRGYDKISENFEFPTCPALYHIFHPYDPVAFRIEPLIDPEFSEKPVLIPHHKGRKRLHLEIRENVAKFASEIKQKVTETMRFTWNSLNEFAKNHSFPSTMVTDEVDKLLELKMSETDDTESTGTQKDDVKIGMLNGGRRIDYVLQEKPIEALNDYVFALTSHATYWDSEDTVLLILREIYGMQGITISTDQTDRKVSAASSLPQFQIPTNKQLPGVNSQHVFNPVNDQWLHVEPSSSRPNEFATGPAMLPTTNIQLVMPPVSNIQAAMQPTSNIQPAMQPTSNIQPAMQPTSNIQHAMDYAQPNASAVYGTAENIGPPPLSGFVKRSPFMH</sequence>
<dbReference type="PROSITE" id="PS51043">
    <property type="entry name" value="DDHD"/>
    <property type="match status" value="1"/>
</dbReference>
<dbReference type="Gene3D" id="1.10.150.50">
    <property type="entry name" value="Transcription Factor, Ets-1"/>
    <property type="match status" value="1"/>
</dbReference>
<name>A0AAV6VNA6_9ARAC</name>
<proteinExistence type="inferred from homology"/>
<feature type="domain" description="DDHD" evidence="4">
    <location>
        <begin position="661"/>
        <end position="861"/>
    </location>
</feature>
<feature type="compositionally biased region" description="Polar residues" evidence="2">
    <location>
        <begin position="46"/>
        <end position="59"/>
    </location>
</feature>
<dbReference type="Pfam" id="PF02862">
    <property type="entry name" value="DDHD"/>
    <property type="match status" value="1"/>
</dbReference>
<dbReference type="SMART" id="SM01127">
    <property type="entry name" value="DDHD"/>
    <property type="match status" value="1"/>
</dbReference>
<accession>A0AAV6VNA6</accession>
<evidence type="ECO:0000259" key="4">
    <source>
        <dbReference type="PROSITE" id="PS51043"/>
    </source>
</evidence>
<evidence type="ECO:0000313" key="6">
    <source>
        <dbReference type="Proteomes" id="UP000827092"/>
    </source>
</evidence>
<dbReference type="GO" id="GO:0004620">
    <property type="term" value="F:phospholipase activity"/>
    <property type="evidence" value="ECO:0007669"/>
    <property type="project" value="TreeGrafter"/>
</dbReference>
<feature type="compositionally biased region" description="Basic and acidic residues" evidence="2">
    <location>
        <begin position="135"/>
        <end position="145"/>
    </location>
</feature>
<dbReference type="EMBL" id="JAFNEN010000041">
    <property type="protein sequence ID" value="KAG8198312.1"/>
    <property type="molecule type" value="Genomic_DNA"/>
</dbReference>
<comment type="similarity">
    <text evidence="1">Belongs to the PA-PLA1 family.</text>
</comment>
<dbReference type="SMART" id="SM00454">
    <property type="entry name" value="SAM"/>
    <property type="match status" value="1"/>
</dbReference>
<keyword evidence="6" id="KW-1185">Reference proteome</keyword>
<dbReference type="InterPro" id="IPR004170">
    <property type="entry name" value="WWE_dom"/>
</dbReference>
<dbReference type="Proteomes" id="UP000827092">
    <property type="component" value="Unassembled WGS sequence"/>
</dbReference>
<organism evidence="5 6">
    <name type="scientific">Oedothorax gibbosus</name>
    <dbReference type="NCBI Taxonomy" id="931172"/>
    <lineage>
        <taxon>Eukaryota</taxon>
        <taxon>Metazoa</taxon>
        <taxon>Ecdysozoa</taxon>
        <taxon>Arthropoda</taxon>
        <taxon>Chelicerata</taxon>
        <taxon>Arachnida</taxon>
        <taxon>Araneae</taxon>
        <taxon>Araneomorphae</taxon>
        <taxon>Entelegynae</taxon>
        <taxon>Araneoidea</taxon>
        <taxon>Linyphiidae</taxon>
        <taxon>Erigoninae</taxon>
        <taxon>Oedothorax</taxon>
    </lineage>
</organism>